<gene>
    <name evidence="1" type="ORF">ANME2D_02965</name>
</gene>
<accession>A0A062V2Y4</accession>
<comment type="caution">
    <text evidence="1">The sequence shown here is derived from an EMBL/GenBank/DDBJ whole genome shotgun (WGS) entry which is preliminary data.</text>
</comment>
<reference evidence="1 2" key="1">
    <citation type="journal article" date="2013" name="Nature">
        <title>Anaerobic oxidation of methane coupled to nitrate reduction in a novel archaeal lineage.</title>
        <authorList>
            <person name="Haroon M.F."/>
            <person name="Hu S."/>
            <person name="Shi Y."/>
            <person name="Imelfort M."/>
            <person name="Keller J."/>
            <person name="Hugenholtz P."/>
            <person name="Yuan Z."/>
            <person name="Tyson G.W."/>
        </authorList>
    </citation>
    <scope>NUCLEOTIDE SEQUENCE [LARGE SCALE GENOMIC DNA]</scope>
    <source>
        <strain evidence="1 2">ANME-2d</strain>
    </source>
</reference>
<protein>
    <submittedName>
        <fullName evidence="1">Uncharacterized protein</fullName>
    </submittedName>
</protein>
<dbReference type="Proteomes" id="UP000027153">
    <property type="component" value="Unassembled WGS sequence"/>
</dbReference>
<proteinExistence type="predicted"/>
<dbReference type="AlphaFoldDB" id="A0A062V2Y4"/>
<evidence type="ECO:0000313" key="2">
    <source>
        <dbReference type="Proteomes" id="UP000027153"/>
    </source>
</evidence>
<sequence>MDDNHKRALSTSLLIIEKDLRNIAGELQRAGGTRDTIFYSKVNDIDQMKATRILSGVQSMLQEIKRVKEEAELGTRKESIEKEVYSLLIEIWTLLEDLRPERLTAYGPLTEKDKELLRPQIQGLLRMVNDMLSALR</sequence>
<dbReference type="RefSeq" id="WP_157834139.1">
    <property type="nucleotide sequence ID" value="NZ_JMIY01000007.1"/>
</dbReference>
<organism evidence="1 2">
    <name type="scientific">Candidatus Methanoperedens nitratireducens</name>
    <dbReference type="NCBI Taxonomy" id="1392998"/>
    <lineage>
        <taxon>Archaea</taxon>
        <taxon>Methanobacteriati</taxon>
        <taxon>Methanobacteriota</taxon>
        <taxon>Stenosarchaea group</taxon>
        <taxon>Methanomicrobia</taxon>
        <taxon>Methanosarcinales</taxon>
        <taxon>ANME-2 cluster</taxon>
        <taxon>Candidatus Methanoperedentaceae</taxon>
        <taxon>Candidatus Methanoperedens</taxon>
    </lineage>
</organism>
<evidence type="ECO:0000313" key="1">
    <source>
        <dbReference type="EMBL" id="KCZ70938.1"/>
    </source>
</evidence>
<dbReference type="EMBL" id="JMIY01000007">
    <property type="protein sequence ID" value="KCZ70938.1"/>
    <property type="molecule type" value="Genomic_DNA"/>
</dbReference>
<keyword evidence="2" id="KW-1185">Reference proteome</keyword>
<name>A0A062V2Y4_9EURY</name>